<dbReference type="GO" id="GO:0033812">
    <property type="term" value="F:3-oxoadipyl-CoA thiolase activity"/>
    <property type="evidence" value="ECO:0007669"/>
    <property type="project" value="UniProtKB-EC"/>
</dbReference>
<keyword evidence="8 12" id="KW-0012">Acyltransferase</keyword>
<dbReference type="PATRIC" id="fig|1120926.3.peg.2866"/>
<dbReference type="InterPro" id="IPR020615">
    <property type="entry name" value="Thiolase_acyl_enz_int_AS"/>
</dbReference>
<evidence type="ECO:0000259" key="13">
    <source>
        <dbReference type="Pfam" id="PF00108"/>
    </source>
</evidence>
<dbReference type="Pfam" id="PF02803">
    <property type="entry name" value="Thiolase_C"/>
    <property type="match status" value="1"/>
</dbReference>
<evidence type="ECO:0000256" key="10">
    <source>
        <dbReference type="ARBA" id="ARBA00048527"/>
    </source>
</evidence>
<dbReference type="InterPro" id="IPR002155">
    <property type="entry name" value="Thiolase"/>
</dbReference>
<reference evidence="15 16" key="1">
    <citation type="submission" date="2013-02" db="EMBL/GenBank/DDBJ databases">
        <title>The Genome Sequence of Acinetobacter gerneri CIP 107464.</title>
        <authorList>
            <consortium name="The Broad Institute Genome Sequencing Platform"/>
            <consortium name="The Broad Institute Genome Sequencing Center for Infectious Disease"/>
            <person name="Cerqueira G."/>
            <person name="Feldgarden M."/>
            <person name="Courvalin P."/>
            <person name="Perichon B."/>
            <person name="Grillot-Courvalin C."/>
            <person name="Clermont D."/>
            <person name="Rocha E."/>
            <person name="Yoon E.-J."/>
            <person name="Nemec A."/>
            <person name="Walker B."/>
            <person name="Young S.K."/>
            <person name="Zeng Q."/>
            <person name="Gargeya S."/>
            <person name="Fitzgerald M."/>
            <person name="Haas B."/>
            <person name="Abouelleil A."/>
            <person name="Alvarado L."/>
            <person name="Arachchi H.M."/>
            <person name="Berlin A.M."/>
            <person name="Chapman S.B."/>
            <person name="Dewar J."/>
            <person name="Goldberg J."/>
            <person name="Griggs A."/>
            <person name="Gujja S."/>
            <person name="Hansen M."/>
            <person name="Howarth C."/>
            <person name="Imamovic A."/>
            <person name="Larimer J."/>
            <person name="McCowan C."/>
            <person name="Murphy C."/>
            <person name="Neiman D."/>
            <person name="Pearson M."/>
            <person name="Priest M."/>
            <person name="Roberts A."/>
            <person name="Saif S."/>
            <person name="Shea T."/>
            <person name="Sisk P."/>
            <person name="Sykes S."/>
            <person name="Wortman J."/>
            <person name="Nusbaum C."/>
            <person name="Birren B."/>
        </authorList>
    </citation>
    <scope>NUCLEOTIDE SEQUENCE [LARGE SCALE GENOMIC DNA]</scope>
    <source>
        <strain evidence="15 16">CIP 107464</strain>
    </source>
</reference>
<dbReference type="Pfam" id="PF00108">
    <property type="entry name" value="Thiolase_N"/>
    <property type="match status" value="1"/>
</dbReference>
<dbReference type="Proteomes" id="UP000013117">
    <property type="component" value="Unassembled WGS sequence"/>
</dbReference>
<dbReference type="STRING" id="202952.GCA_000747725_00202"/>
<feature type="domain" description="Thiolase C-terminal" evidence="14">
    <location>
        <begin position="277"/>
        <end position="400"/>
    </location>
</feature>
<dbReference type="NCBIfam" id="TIGR01930">
    <property type="entry name" value="AcCoA-C-Actrans"/>
    <property type="match status" value="1"/>
</dbReference>
<evidence type="ECO:0000256" key="5">
    <source>
        <dbReference type="ARBA" id="ARBA00016181"/>
    </source>
</evidence>
<dbReference type="NCBIfam" id="NF006551">
    <property type="entry name" value="PRK09050.1"/>
    <property type="match status" value="1"/>
</dbReference>
<dbReference type="InterPro" id="IPR020610">
    <property type="entry name" value="Thiolase_AS"/>
</dbReference>
<dbReference type="AlphaFoldDB" id="N8Y814"/>
<comment type="caution">
    <text evidence="15">The sequence shown here is derived from an EMBL/GenBank/DDBJ whole genome shotgun (WGS) entry which is preliminary data.</text>
</comment>
<sequence length="401" mass="42203">MKNAYIIDAIRTPFGRYAGGLAPVRADDLGALPIKALIERNPSVNWEQVDDVIYGCANQAGEDNRNVARMSALLAGVPFQAPATTVNRLCGSSLDAVAMAARAIKVGEANLIIAGGVESMSRAPYVMGKSEGAFGRTQKIEDTTMGWRFINPKMKEMYGVESMPQTAENVAEQFNVNRADQDAFALTSQQRTAAAQARGFFDKEIIPVTIPQRKGDAVVVAQDEHPRASTTLEGLTKLKPVVKADGTVTAGNASGINDGACAVLIASDDAVQAYGLKARAKIIGATTVGVEPRIMGFGPAPAIKKLLKQTGLTLEQMDVIELNEAFAAQALAVTRDLGLQDGEARVNPNGGAIAIGHPLGASGARLVTTALNQLEEIQGKYALCSMCIGVGQGIALIIERV</sequence>
<dbReference type="InterPro" id="IPR016039">
    <property type="entry name" value="Thiolase-like"/>
</dbReference>
<keyword evidence="16" id="KW-1185">Reference proteome</keyword>
<dbReference type="InterPro" id="IPR020617">
    <property type="entry name" value="Thiolase_C"/>
</dbReference>
<dbReference type="PIRSF" id="PIRSF000429">
    <property type="entry name" value="Ac-CoA_Ac_transf"/>
    <property type="match status" value="1"/>
</dbReference>
<dbReference type="PROSITE" id="PS00099">
    <property type="entry name" value="THIOLASE_3"/>
    <property type="match status" value="1"/>
</dbReference>
<protein>
    <recommendedName>
        <fullName evidence="5">Beta-ketoadipyl-CoA thiolase</fullName>
        <ecNumber evidence="4">2.3.1.174</ecNumber>
    </recommendedName>
    <alternativeName>
        <fullName evidence="9">3-oxoadipyl-CoA thiolase</fullName>
    </alternativeName>
</protein>
<dbReference type="EMBL" id="APPN01000072">
    <property type="protein sequence ID" value="ENV32781.1"/>
    <property type="molecule type" value="Genomic_DNA"/>
</dbReference>
<dbReference type="NCBIfam" id="TIGR02430">
    <property type="entry name" value="pcaF"/>
    <property type="match status" value="1"/>
</dbReference>
<dbReference type="SUPFAM" id="SSF53901">
    <property type="entry name" value="Thiolase-like"/>
    <property type="match status" value="2"/>
</dbReference>
<comment type="function">
    <text evidence="1">Catalyzes thiolytic cleavage of beta-ketoadipyl-CoA to succinyl-CoA and acetyl-CoA.</text>
</comment>
<dbReference type="PROSITE" id="PS00737">
    <property type="entry name" value="THIOLASE_2"/>
    <property type="match status" value="1"/>
</dbReference>
<comment type="pathway">
    <text evidence="2">Aromatic compound metabolism; beta-ketoadipate pathway; acetyl-CoA and succinyl-CoA from 3-oxoadipate: step 2/2.</text>
</comment>
<evidence type="ECO:0000256" key="3">
    <source>
        <dbReference type="ARBA" id="ARBA00010982"/>
    </source>
</evidence>
<proteinExistence type="inferred from homology"/>
<evidence type="ECO:0000313" key="15">
    <source>
        <dbReference type="EMBL" id="ENV32781.1"/>
    </source>
</evidence>
<dbReference type="PANTHER" id="PTHR18919">
    <property type="entry name" value="ACETYL-COA C-ACYLTRANSFERASE"/>
    <property type="match status" value="1"/>
</dbReference>
<dbReference type="eggNOG" id="COG0183">
    <property type="taxonomic scope" value="Bacteria"/>
</dbReference>
<dbReference type="InterPro" id="IPR020613">
    <property type="entry name" value="Thiolase_CS"/>
</dbReference>
<dbReference type="HOGENOM" id="CLU_031026_2_2_6"/>
<dbReference type="CDD" id="cd00751">
    <property type="entry name" value="thiolase"/>
    <property type="match status" value="1"/>
</dbReference>
<dbReference type="GO" id="GO:0019619">
    <property type="term" value="P:3,4-dihydroxybenzoate catabolic process"/>
    <property type="evidence" value="ECO:0007669"/>
    <property type="project" value="InterPro"/>
</dbReference>
<evidence type="ECO:0000256" key="1">
    <source>
        <dbReference type="ARBA" id="ARBA00003720"/>
    </source>
</evidence>
<keyword evidence="6 12" id="KW-0808">Transferase</keyword>
<dbReference type="FunFam" id="3.40.47.10:FF:000010">
    <property type="entry name" value="Acetyl-CoA acetyltransferase (Thiolase)"/>
    <property type="match status" value="1"/>
</dbReference>
<evidence type="ECO:0000259" key="14">
    <source>
        <dbReference type="Pfam" id="PF02803"/>
    </source>
</evidence>
<evidence type="ECO:0000256" key="12">
    <source>
        <dbReference type="RuleBase" id="RU003557"/>
    </source>
</evidence>
<keyword evidence="7" id="KW-0058">Aromatic hydrocarbons catabolism</keyword>
<evidence type="ECO:0000256" key="4">
    <source>
        <dbReference type="ARBA" id="ARBA00012233"/>
    </source>
</evidence>
<feature type="domain" description="Thiolase N-terminal" evidence="13">
    <location>
        <begin position="5"/>
        <end position="268"/>
    </location>
</feature>
<comment type="similarity">
    <text evidence="3 12">Belongs to the thiolase-like superfamily. Thiolase family.</text>
</comment>
<feature type="active site" description="Proton acceptor" evidence="11">
    <location>
        <position position="357"/>
    </location>
</feature>
<comment type="catalytic activity">
    <reaction evidence="10">
        <text>succinyl-CoA + acetyl-CoA = 3-oxoadipyl-CoA + CoA</text>
        <dbReference type="Rhea" id="RHEA:19481"/>
        <dbReference type="ChEBI" id="CHEBI:57287"/>
        <dbReference type="ChEBI" id="CHEBI:57288"/>
        <dbReference type="ChEBI" id="CHEBI:57292"/>
        <dbReference type="ChEBI" id="CHEBI:57348"/>
        <dbReference type="EC" id="2.3.1.174"/>
    </reaction>
</comment>
<dbReference type="RefSeq" id="WP_004865968.1">
    <property type="nucleotide sequence ID" value="NZ_KB849544.1"/>
</dbReference>
<name>N8Y814_9GAMM</name>
<feature type="active site" description="Proton acceptor" evidence="11">
    <location>
        <position position="387"/>
    </location>
</feature>
<gene>
    <name evidence="15" type="ORF">F960_02956</name>
</gene>
<accession>N8Y814</accession>
<dbReference type="Gene3D" id="3.40.47.10">
    <property type="match status" value="1"/>
</dbReference>
<dbReference type="PROSITE" id="PS00098">
    <property type="entry name" value="THIOLASE_1"/>
    <property type="match status" value="1"/>
</dbReference>
<dbReference type="EC" id="2.3.1.174" evidence="4"/>
<evidence type="ECO:0000256" key="9">
    <source>
        <dbReference type="ARBA" id="ARBA00041222"/>
    </source>
</evidence>
<evidence type="ECO:0000256" key="2">
    <source>
        <dbReference type="ARBA" id="ARBA00005071"/>
    </source>
</evidence>
<dbReference type="PANTHER" id="PTHR18919:SF107">
    <property type="entry name" value="ACETYL-COA ACETYLTRANSFERASE, CYTOSOLIC"/>
    <property type="match status" value="1"/>
</dbReference>
<organism evidence="15 16">
    <name type="scientific">Acinetobacter gerneri DSM 14967 = CIP 107464 = MTCC 9824</name>
    <dbReference type="NCBI Taxonomy" id="1120926"/>
    <lineage>
        <taxon>Bacteria</taxon>
        <taxon>Pseudomonadati</taxon>
        <taxon>Pseudomonadota</taxon>
        <taxon>Gammaproteobacteria</taxon>
        <taxon>Moraxellales</taxon>
        <taxon>Moraxellaceae</taxon>
        <taxon>Acinetobacter</taxon>
    </lineage>
</organism>
<evidence type="ECO:0000256" key="8">
    <source>
        <dbReference type="ARBA" id="ARBA00023315"/>
    </source>
</evidence>
<evidence type="ECO:0000256" key="7">
    <source>
        <dbReference type="ARBA" id="ARBA00022797"/>
    </source>
</evidence>
<feature type="active site" description="Acyl-thioester intermediate" evidence="11">
    <location>
        <position position="90"/>
    </location>
</feature>
<dbReference type="InterPro" id="IPR020616">
    <property type="entry name" value="Thiolase_N"/>
</dbReference>
<evidence type="ECO:0000256" key="6">
    <source>
        <dbReference type="ARBA" id="ARBA00022679"/>
    </source>
</evidence>
<dbReference type="OrthoDB" id="9764638at2"/>
<dbReference type="GeneID" id="84210252"/>
<dbReference type="InterPro" id="IPR012793">
    <property type="entry name" value="PcaF"/>
</dbReference>
<evidence type="ECO:0000313" key="16">
    <source>
        <dbReference type="Proteomes" id="UP000013117"/>
    </source>
</evidence>
<evidence type="ECO:0000256" key="11">
    <source>
        <dbReference type="PIRSR" id="PIRSR000429-1"/>
    </source>
</evidence>